<keyword evidence="7 9" id="KW-1133">Transmembrane helix</keyword>
<dbReference type="InterPro" id="IPR036640">
    <property type="entry name" value="ABC1_TM_sf"/>
</dbReference>
<feature type="transmembrane region" description="Helical" evidence="9">
    <location>
        <begin position="127"/>
        <end position="150"/>
    </location>
</feature>
<dbReference type="GO" id="GO:0005524">
    <property type="term" value="F:ATP binding"/>
    <property type="evidence" value="ECO:0007669"/>
    <property type="project" value="UniProtKB-KW"/>
</dbReference>
<keyword evidence="4 9" id="KW-0812">Transmembrane</keyword>
<keyword evidence="3" id="KW-1003">Cell membrane</keyword>
<reference evidence="12 13" key="1">
    <citation type="submission" date="2013-08" db="EMBL/GenBank/DDBJ databases">
        <title>Genome sequencing of Cellulomonas bogoriensis 69B4.</title>
        <authorList>
            <person name="Chen F."/>
            <person name="Li Y."/>
            <person name="Wang G."/>
        </authorList>
    </citation>
    <scope>NUCLEOTIDE SEQUENCE [LARGE SCALE GENOMIC DNA]</scope>
    <source>
        <strain evidence="12 13">69B4</strain>
    </source>
</reference>
<dbReference type="Pfam" id="PF00005">
    <property type="entry name" value="ABC_tran"/>
    <property type="match status" value="1"/>
</dbReference>
<evidence type="ECO:0000256" key="5">
    <source>
        <dbReference type="ARBA" id="ARBA00022741"/>
    </source>
</evidence>
<dbReference type="SUPFAM" id="SSF90123">
    <property type="entry name" value="ABC transporter transmembrane region"/>
    <property type="match status" value="1"/>
</dbReference>
<gene>
    <name evidence="12" type="ORF">N869_13640</name>
</gene>
<dbReference type="InterPro" id="IPR003439">
    <property type="entry name" value="ABC_transporter-like_ATP-bd"/>
</dbReference>
<dbReference type="PROSITE" id="PS50929">
    <property type="entry name" value="ABC_TM1F"/>
    <property type="match status" value="1"/>
</dbReference>
<dbReference type="Proteomes" id="UP000054314">
    <property type="component" value="Unassembled WGS sequence"/>
</dbReference>
<dbReference type="InterPro" id="IPR011527">
    <property type="entry name" value="ABC1_TM_dom"/>
</dbReference>
<name>A0A0A0C261_9CELL</name>
<dbReference type="Gene3D" id="3.40.50.300">
    <property type="entry name" value="P-loop containing nucleotide triphosphate hydrolases"/>
    <property type="match status" value="1"/>
</dbReference>
<dbReference type="GO" id="GO:0016887">
    <property type="term" value="F:ATP hydrolysis activity"/>
    <property type="evidence" value="ECO:0007669"/>
    <property type="project" value="InterPro"/>
</dbReference>
<evidence type="ECO:0000259" key="11">
    <source>
        <dbReference type="PROSITE" id="PS50929"/>
    </source>
</evidence>
<dbReference type="GO" id="GO:0015421">
    <property type="term" value="F:ABC-type oligopeptide transporter activity"/>
    <property type="evidence" value="ECO:0007669"/>
    <property type="project" value="TreeGrafter"/>
</dbReference>
<keyword evidence="8 9" id="KW-0472">Membrane</keyword>
<dbReference type="InterPro" id="IPR003593">
    <property type="entry name" value="AAA+_ATPase"/>
</dbReference>
<dbReference type="GO" id="GO:0005886">
    <property type="term" value="C:plasma membrane"/>
    <property type="evidence" value="ECO:0007669"/>
    <property type="project" value="UniProtKB-SubCell"/>
</dbReference>
<evidence type="ECO:0000256" key="9">
    <source>
        <dbReference type="SAM" id="Phobius"/>
    </source>
</evidence>
<dbReference type="FunFam" id="3.40.50.300:FF:000854">
    <property type="entry name" value="Multidrug ABC transporter ATP-binding protein"/>
    <property type="match status" value="1"/>
</dbReference>
<dbReference type="PANTHER" id="PTHR43394">
    <property type="entry name" value="ATP-DEPENDENT PERMEASE MDL1, MITOCHONDRIAL"/>
    <property type="match status" value="1"/>
</dbReference>
<dbReference type="CDD" id="cd18548">
    <property type="entry name" value="ABC_6TM_Tm287_like"/>
    <property type="match status" value="1"/>
</dbReference>
<evidence type="ECO:0000256" key="8">
    <source>
        <dbReference type="ARBA" id="ARBA00023136"/>
    </source>
</evidence>
<keyword evidence="5" id="KW-0547">Nucleotide-binding</keyword>
<accession>A0A0A0C261</accession>
<keyword evidence="6" id="KW-0067">ATP-binding</keyword>
<dbReference type="InterPro" id="IPR017871">
    <property type="entry name" value="ABC_transporter-like_CS"/>
</dbReference>
<evidence type="ECO:0000256" key="2">
    <source>
        <dbReference type="ARBA" id="ARBA00022448"/>
    </source>
</evidence>
<feature type="domain" description="ABC transmembrane type-1" evidence="11">
    <location>
        <begin position="18"/>
        <end position="300"/>
    </location>
</feature>
<evidence type="ECO:0000313" key="13">
    <source>
        <dbReference type="Proteomes" id="UP000054314"/>
    </source>
</evidence>
<dbReference type="InterPro" id="IPR027417">
    <property type="entry name" value="P-loop_NTPase"/>
</dbReference>
<dbReference type="InterPro" id="IPR039421">
    <property type="entry name" value="Type_1_exporter"/>
</dbReference>
<evidence type="ECO:0000259" key="10">
    <source>
        <dbReference type="PROSITE" id="PS50893"/>
    </source>
</evidence>
<dbReference type="Gene3D" id="1.20.1560.10">
    <property type="entry name" value="ABC transporter type 1, transmembrane domain"/>
    <property type="match status" value="1"/>
</dbReference>
<feature type="transmembrane region" description="Helical" evidence="9">
    <location>
        <begin position="237"/>
        <end position="259"/>
    </location>
</feature>
<evidence type="ECO:0000256" key="6">
    <source>
        <dbReference type="ARBA" id="ARBA00022840"/>
    </source>
</evidence>
<comment type="subcellular location">
    <subcellularLocation>
        <location evidence="1">Cell membrane</location>
        <topology evidence="1">Multi-pass membrane protein</topology>
    </subcellularLocation>
</comment>
<feature type="domain" description="ABC transporter" evidence="10">
    <location>
        <begin position="334"/>
        <end position="568"/>
    </location>
</feature>
<evidence type="ECO:0000256" key="3">
    <source>
        <dbReference type="ARBA" id="ARBA00022475"/>
    </source>
</evidence>
<organism evidence="12 13">
    <name type="scientific">Cellulomonas bogoriensis 69B4 = DSM 16987</name>
    <dbReference type="NCBI Taxonomy" id="1386082"/>
    <lineage>
        <taxon>Bacteria</taxon>
        <taxon>Bacillati</taxon>
        <taxon>Actinomycetota</taxon>
        <taxon>Actinomycetes</taxon>
        <taxon>Micrococcales</taxon>
        <taxon>Cellulomonadaceae</taxon>
        <taxon>Cellulomonas</taxon>
    </lineage>
</organism>
<sequence>MLIRLLREHLRPYRRYVALVAVLQVLQAMANLYLPAVNARLIDDGVTQGDTTTVLQMGGVMLAITAVQVVCAVGAVVVGAHAAMSVGRDLRGRVFDHVQSYSAREVGQIGPPSLITRTTNDVQQVQLVLFMVLAVMLAAPVVMAGGVVMALREDLYLSRLLVVVVPLLGAVLALAVIRLRPLFRTMQDRLDGLNRILREQIAGVRVVRAFVRDEHERARFDDASHRLMTVSLSVGRVMALIFPTVFLVMNLSAAAVVWLGGQRIDAGELQVGSMIAFISYLMQILVSVMMAVMMFMLVPRAEVASERITEVLDLTSSVVPPAHPVTDVPLTGALELRDVGLRYPGAEEPVLRGVSLTAAPGQTVAVVGSTGAGKTTLLQTVPRLHDVTDGTVLLDGVDVRDLDLQTVWGSVGLVPQRPYLFSGTVGTNLRFGKQDATDTEVWEALEVAQAAEFVRDMGGLDAEITQGGTNVSGGQRQRLAIARALVRRPRIYLFDDCFSALDVATDAALRRALAPRVRDATVLVVAQRVATIRDADLIVVLDDGRVVGSGTHQELVTTSSTYREIVASQLDAQDAP</sequence>
<dbReference type="PROSITE" id="PS50893">
    <property type="entry name" value="ABC_TRANSPORTER_2"/>
    <property type="match status" value="1"/>
</dbReference>
<dbReference type="SUPFAM" id="SSF52540">
    <property type="entry name" value="P-loop containing nucleoside triphosphate hydrolases"/>
    <property type="match status" value="1"/>
</dbReference>
<evidence type="ECO:0000256" key="1">
    <source>
        <dbReference type="ARBA" id="ARBA00004651"/>
    </source>
</evidence>
<feature type="transmembrane region" description="Helical" evidence="9">
    <location>
        <begin position="156"/>
        <end position="177"/>
    </location>
</feature>
<feature type="transmembrane region" description="Helical" evidence="9">
    <location>
        <begin position="271"/>
        <end position="298"/>
    </location>
</feature>
<keyword evidence="2" id="KW-0813">Transport</keyword>
<dbReference type="OrthoDB" id="9806127at2"/>
<dbReference type="FunFam" id="1.20.1560.10:FF:000040">
    <property type="entry name" value="Multidrug ABC transporter ATP-binding protein"/>
    <property type="match status" value="1"/>
</dbReference>
<evidence type="ECO:0000256" key="4">
    <source>
        <dbReference type="ARBA" id="ARBA00022692"/>
    </source>
</evidence>
<evidence type="ECO:0000256" key="7">
    <source>
        <dbReference type="ARBA" id="ARBA00022989"/>
    </source>
</evidence>
<dbReference type="Pfam" id="PF00664">
    <property type="entry name" value="ABC_membrane"/>
    <property type="match status" value="1"/>
</dbReference>
<evidence type="ECO:0000313" key="12">
    <source>
        <dbReference type="EMBL" id="KGM13494.1"/>
    </source>
</evidence>
<dbReference type="PANTHER" id="PTHR43394:SF1">
    <property type="entry name" value="ATP-BINDING CASSETTE SUB-FAMILY B MEMBER 10, MITOCHONDRIAL"/>
    <property type="match status" value="1"/>
</dbReference>
<keyword evidence="13" id="KW-1185">Reference proteome</keyword>
<dbReference type="RefSeq" id="WP_035059086.1">
    <property type="nucleotide sequence ID" value="NZ_AXCZ01000040.1"/>
</dbReference>
<dbReference type="SMART" id="SM00382">
    <property type="entry name" value="AAA"/>
    <property type="match status" value="1"/>
</dbReference>
<proteinExistence type="predicted"/>
<comment type="caution">
    <text evidence="12">The sequence shown here is derived from an EMBL/GenBank/DDBJ whole genome shotgun (WGS) entry which is preliminary data.</text>
</comment>
<dbReference type="AlphaFoldDB" id="A0A0A0C261"/>
<dbReference type="EMBL" id="AXCZ01000040">
    <property type="protein sequence ID" value="KGM13494.1"/>
    <property type="molecule type" value="Genomic_DNA"/>
</dbReference>
<feature type="transmembrane region" description="Helical" evidence="9">
    <location>
        <begin position="54"/>
        <end position="83"/>
    </location>
</feature>
<feature type="transmembrane region" description="Helical" evidence="9">
    <location>
        <begin position="16"/>
        <end position="34"/>
    </location>
</feature>
<dbReference type="PROSITE" id="PS00211">
    <property type="entry name" value="ABC_TRANSPORTER_1"/>
    <property type="match status" value="1"/>
</dbReference>
<protein>
    <submittedName>
        <fullName evidence="12">Multidrug ABC transporter ATPase</fullName>
    </submittedName>
</protein>